<gene>
    <name evidence="2" type="ORF">CARUB_v10021216mg</name>
</gene>
<evidence type="ECO:0000313" key="3">
    <source>
        <dbReference type="Proteomes" id="UP000029121"/>
    </source>
</evidence>
<evidence type="ECO:0000256" key="1">
    <source>
        <dbReference type="SAM" id="Coils"/>
    </source>
</evidence>
<organism evidence="2 3">
    <name type="scientific">Capsella rubella</name>
    <dbReference type="NCBI Taxonomy" id="81985"/>
    <lineage>
        <taxon>Eukaryota</taxon>
        <taxon>Viridiplantae</taxon>
        <taxon>Streptophyta</taxon>
        <taxon>Embryophyta</taxon>
        <taxon>Tracheophyta</taxon>
        <taxon>Spermatophyta</taxon>
        <taxon>Magnoliopsida</taxon>
        <taxon>eudicotyledons</taxon>
        <taxon>Gunneridae</taxon>
        <taxon>Pentapetalae</taxon>
        <taxon>rosids</taxon>
        <taxon>malvids</taxon>
        <taxon>Brassicales</taxon>
        <taxon>Brassicaceae</taxon>
        <taxon>Camelineae</taxon>
        <taxon>Capsella</taxon>
    </lineage>
</organism>
<feature type="coiled-coil region" evidence="1">
    <location>
        <begin position="58"/>
        <end position="85"/>
    </location>
</feature>
<proteinExistence type="predicted"/>
<keyword evidence="3" id="KW-1185">Reference proteome</keyword>
<dbReference type="AlphaFoldDB" id="R0ICQ5"/>
<protein>
    <submittedName>
        <fullName evidence="2">Uncharacterized protein</fullName>
    </submittedName>
</protein>
<evidence type="ECO:0000313" key="2">
    <source>
        <dbReference type="EMBL" id="EOA35955.1"/>
    </source>
</evidence>
<dbReference type="EMBL" id="KB870806">
    <property type="protein sequence ID" value="EOA35955.1"/>
    <property type="molecule type" value="Genomic_DNA"/>
</dbReference>
<reference evidence="3" key="1">
    <citation type="journal article" date="2013" name="Nat. Genet.">
        <title>The Capsella rubella genome and the genomic consequences of rapid mating system evolution.</title>
        <authorList>
            <person name="Slotte T."/>
            <person name="Hazzouri K.M."/>
            <person name="Agren J.A."/>
            <person name="Koenig D."/>
            <person name="Maumus F."/>
            <person name="Guo Y.L."/>
            <person name="Steige K."/>
            <person name="Platts A.E."/>
            <person name="Escobar J.S."/>
            <person name="Newman L.K."/>
            <person name="Wang W."/>
            <person name="Mandakova T."/>
            <person name="Vello E."/>
            <person name="Smith L.M."/>
            <person name="Henz S.R."/>
            <person name="Steffen J."/>
            <person name="Takuno S."/>
            <person name="Brandvain Y."/>
            <person name="Coop G."/>
            <person name="Andolfatto P."/>
            <person name="Hu T.T."/>
            <person name="Blanchette M."/>
            <person name="Clark R.M."/>
            <person name="Quesneville H."/>
            <person name="Nordborg M."/>
            <person name="Gaut B.S."/>
            <person name="Lysak M.A."/>
            <person name="Jenkins J."/>
            <person name="Grimwood J."/>
            <person name="Chapman J."/>
            <person name="Prochnik S."/>
            <person name="Shu S."/>
            <person name="Rokhsar D."/>
            <person name="Schmutz J."/>
            <person name="Weigel D."/>
            <person name="Wright S.I."/>
        </authorList>
    </citation>
    <scope>NUCLEOTIDE SEQUENCE [LARGE SCALE GENOMIC DNA]</scope>
    <source>
        <strain evidence="3">cv. Monte Gargano</strain>
    </source>
</reference>
<accession>R0ICQ5</accession>
<sequence length="89" mass="10217">MVDDDMTPSQFEQLKQMIQEMRNDWRTDMEKTVAPMHAAIGELKEASTSHQADLAATVAAQREERAQTKALVEELRAEQQKFQKEVVLE</sequence>
<dbReference type="Proteomes" id="UP000029121">
    <property type="component" value="Unassembled WGS sequence"/>
</dbReference>
<keyword evidence="1" id="KW-0175">Coiled coil</keyword>
<name>R0ICQ5_9BRAS</name>